<feature type="repeat" description="RCC1" evidence="2">
    <location>
        <begin position="818"/>
        <end position="905"/>
    </location>
</feature>
<evidence type="ECO:0000313" key="6">
    <source>
        <dbReference type="Proteomes" id="UP000692954"/>
    </source>
</evidence>
<feature type="repeat" description="RCC1" evidence="2">
    <location>
        <begin position="428"/>
        <end position="479"/>
    </location>
</feature>
<dbReference type="PROSITE" id="PS00626">
    <property type="entry name" value="RCC1_2"/>
    <property type="match status" value="3"/>
</dbReference>
<evidence type="ECO:0000313" key="5">
    <source>
        <dbReference type="EMBL" id="CAD8075054.1"/>
    </source>
</evidence>
<feature type="domain" description="RCC1-like" evidence="4">
    <location>
        <begin position="296"/>
        <end position="510"/>
    </location>
</feature>
<dbReference type="InterPro" id="IPR051553">
    <property type="entry name" value="Ran_GTPase-activating"/>
</dbReference>
<feature type="repeat" description="RCC1" evidence="2">
    <location>
        <begin position="29"/>
        <end position="78"/>
    </location>
</feature>
<dbReference type="PANTHER" id="PTHR45982">
    <property type="entry name" value="REGULATOR OF CHROMOSOME CONDENSATION"/>
    <property type="match status" value="1"/>
</dbReference>
<dbReference type="InterPro" id="IPR000408">
    <property type="entry name" value="Reg_chr_condens"/>
</dbReference>
<evidence type="ECO:0000256" key="3">
    <source>
        <dbReference type="SAM" id="MobiDB-lite"/>
    </source>
</evidence>
<accession>A0A8S1MIN9</accession>
<feature type="region of interest" description="Disordered" evidence="3">
    <location>
        <begin position="1071"/>
        <end position="1108"/>
    </location>
</feature>
<dbReference type="InterPro" id="IPR058923">
    <property type="entry name" value="RCC1-like_dom"/>
</dbReference>
<feature type="repeat" description="RCC1" evidence="2">
    <location>
        <begin position="323"/>
        <end position="373"/>
    </location>
</feature>
<sequence length="2045" mass="236181">MADEPDDFKPALKTVSASINTTMAISEDGDLYVWGKTYLKNKNVKHLPTKLGLPNQYLFYRVVHVSQGLNHGAAILQSCLDKECEGVIPNQKGQVQTILGMVSDQAKKLKENAEQQQQSEYFLQQWDQPFKEFFKQKNCKTILSLSEFRQFYRQDKHLKNISYQNISEVKTILGTGDEANKDEPNAFEKFFMMEKAKDGKPEINICYYYQQLTQESRPEYIAIVWGNPTNGRLGAPKSKFPNESDKTTIFNNNNASQMDFASRQMASRQMQQPSRTQQVQNSQFNLNQAEPNSSDFIQPIALKQEFLKIVCGHHHTMALTEEGALFIWGMGSQGCLGNGRVDDLEIPTQIDIFGLYFNEIAAGAYHSLALAKNNQVYGWGVNNRGQLGIGNKENQLLPKQLTFFDRKKVQCQYLFCGDQHSACITTNKELYTWGNGDYYRLGHGMLLDEMEPKKIEILQDVYVLDVALGTIHSLCITNEGFVYAWGSSKDSVLGMPTQLYKDQTLPQRVGLMSQSFRDASFYQVAAGTSHSLALSENGHLYVWGSNKNSLLGVRLQGQEQTHVPQKVEQSEDLEKSCIEKALFFNLKKEELQMMKDEKLITFEQTTLMKIALQPNEGQNHECKYKFATLGTKNTYFIDNTGHLYACGSNQKGMLCKNPHKKQKFKQFIPLKDPPDILFEQTFTPIEIVYFRNTIIRYISCQYQHCIAVTAKGNAYCWGSNQYNQLGLGFQSDHVFTPILLEGAIEQKVIVMAITGEKFSALLTDQGEVWSFGTSEFGVLGHELKNFYVIMEPRMINDIPSMISLACSNQTMFAMDQRQQLWAWGNNQFGQLGISLSRDEEEVNLQSNKQVSSEFLEWKAQLKSLKNPERYIVYQPDKPTTRSITGEAFIDQISCGLYHTCIITTNQELLTCGLAKYAGHQSSEPEDPDQQQAQQAQFIDAFSSTLEHSSKKFKLVACHEYHTVAVTVSNDLVFLGPEGKDRGLHEKFANLFKDGKQMPPELQNIKYVACGPNHALLLNDQGQTYTWGATMGGRLGLHINEVGVLDGQEKLTIPYPTKIECEVCKDNKLQAKSKDKDKGASTSKKKEKKKKSSKTKKKNTGNDQQLDVSIEDEEILDEESFHSEEGPGIRVQDPLQKGLSKQSQDCEQENLYLQDAEIEKKVQFIFKDSAIQAYELQKLYTEIVSKLSWSIDYRARQLAAKNLSRQITNLKFSVPQFIVKNIQLYECIFSCMYHHPCYMIKLIQANQLNKFQLLKFIKVIFKNDLMEAQNQSIILTLAIKSFEIEFNNAASQLEYISELKLFKSSSVFLQIYYMFIQKDEEAFKYFDEIANLLIKGFAFSKILEEVHNFEKKPEEPDNDDHKLKNFFNFHQENANNKEIQAKYDVLTELIIFYIKSIVDRKEKCRIKGDEMISSHIKYLHNQIVQIMKKKILKEELVRITDVVEEESKVQQKLEKFQVKLDEKIGSFLLHLYYGSITEFILKFQEQIQSMPEEIRPFFQNDQNLRQISQTIDRFFQKDAMLPNKYNQNLNKIILSRMLPKINLLGIQEVAQDLQGYVQFSVENLNMIELIQECFEIKDRYMQVEIQDILFLQHFYCSQILNNGLQAVSKFFARGMKDPIYIIFRHLEFREIQVNMFSTEILKRKINLKLMPTPIMQLIRKSNDIGLYKCEDCSILLTTEYITAEKLKSLQNFFANGWSCAAGHHNNITVLDCESPGCSNFITDQALKTMRVLKYYYREKDDNIDMLVEILSSIPTIPKGINMYIFLRDLQKTNWVKRNSRLTIKIEQFLSKIFPSEITDKYSQSEQEENNKAQQQMTEEQKADWAVQAAANKIQREEALHKQYKIVYEKAIIQMNERSQHRALQITYNDLIRQLELTRSEMKSDLNKEIKMIKQYQDFIQQNIRVYGEGEVQQPERAKGQAYGFYTSANMFQAQALVKLTFQNRQIPKILKNIKFYFFGQPDGGWNIQLVYLQDSLLNLLVTCIEAIYPIELSLYKISIPIDQYLELRRMAKYRTQITFKSKNIEITFNIVQLISIFNSLEARLIK</sequence>
<evidence type="ECO:0000256" key="2">
    <source>
        <dbReference type="PROSITE-ProRule" id="PRU00235"/>
    </source>
</evidence>
<dbReference type="Pfam" id="PF00415">
    <property type="entry name" value="RCC1"/>
    <property type="match status" value="1"/>
</dbReference>
<evidence type="ECO:0000259" key="4">
    <source>
        <dbReference type="Pfam" id="PF25390"/>
    </source>
</evidence>
<feature type="compositionally biased region" description="Basic residues" evidence="3">
    <location>
        <begin position="1082"/>
        <end position="1098"/>
    </location>
</feature>
<name>A0A8S1MIN9_9CILI</name>
<feature type="repeat" description="RCC1" evidence="2">
    <location>
        <begin position="374"/>
        <end position="427"/>
    </location>
</feature>
<keyword evidence="1" id="KW-0344">Guanine-nucleotide releasing factor</keyword>
<feature type="repeat" description="RCC1" evidence="2">
    <location>
        <begin position="766"/>
        <end position="817"/>
    </location>
</feature>
<feature type="repeat" description="RCC1" evidence="2">
    <location>
        <begin position="712"/>
        <end position="765"/>
    </location>
</feature>
<dbReference type="Pfam" id="PF25390">
    <property type="entry name" value="WD40_RLD"/>
    <property type="match status" value="1"/>
</dbReference>
<keyword evidence="6" id="KW-1185">Reference proteome</keyword>
<dbReference type="EMBL" id="CAJJDN010000033">
    <property type="protein sequence ID" value="CAD8075054.1"/>
    <property type="molecule type" value="Genomic_DNA"/>
</dbReference>
<dbReference type="OrthoDB" id="289810at2759"/>
<protein>
    <recommendedName>
        <fullName evidence="4">RCC1-like domain-containing protein</fullName>
    </recommendedName>
</protein>
<proteinExistence type="predicted"/>
<feature type="repeat" description="RCC1" evidence="2">
    <location>
        <begin position="480"/>
        <end position="537"/>
    </location>
</feature>
<dbReference type="PROSITE" id="PS50012">
    <property type="entry name" value="RCC1_3"/>
    <property type="match status" value="8"/>
</dbReference>
<organism evidence="5 6">
    <name type="scientific">Paramecium sonneborni</name>
    <dbReference type="NCBI Taxonomy" id="65129"/>
    <lineage>
        <taxon>Eukaryota</taxon>
        <taxon>Sar</taxon>
        <taxon>Alveolata</taxon>
        <taxon>Ciliophora</taxon>
        <taxon>Intramacronucleata</taxon>
        <taxon>Oligohymenophorea</taxon>
        <taxon>Peniculida</taxon>
        <taxon>Parameciidae</taxon>
        <taxon>Paramecium</taxon>
    </lineage>
</organism>
<dbReference type="Pfam" id="PF13540">
    <property type="entry name" value="RCC1_2"/>
    <property type="match status" value="2"/>
</dbReference>
<gene>
    <name evidence="5" type="ORF">PSON_ATCC_30995.1.T0330034</name>
</gene>
<evidence type="ECO:0000256" key="1">
    <source>
        <dbReference type="ARBA" id="ARBA00022658"/>
    </source>
</evidence>
<feature type="region of interest" description="Disordered" evidence="3">
    <location>
        <begin position="262"/>
        <end position="282"/>
    </location>
</feature>
<reference evidence="5" key="1">
    <citation type="submission" date="2021-01" db="EMBL/GenBank/DDBJ databases">
        <authorList>
            <consortium name="Genoscope - CEA"/>
            <person name="William W."/>
        </authorList>
    </citation>
    <scope>NUCLEOTIDE SEQUENCE</scope>
</reference>
<dbReference type="Proteomes" id="UP000692954">
    <property type="component" value="Unassembled WGS sequence"/>
</dbReference>
<comment type="caution">
    <text evidence="5">The sequence shown here is derived from an EMBL/GenBank/DDBJ whole genome shotgun (WGS) entry which is preliminary data.</text>
</comment>
<dbReference type="PANTHER" id="PTHR45982:SF1">
    <property type="entry name" value="REGULATOR OF CHROMOSOME CONDENSATION"/>
    <property type="match status" value="1"/>
</dbReference>